<dbReference type="Proteomes" id="UP000653002">
    <property type="component" value="Unassembled WGS sequence"/>
</dbReference>
<feature type="non-terminal residue" evidence="1">
    <location>
        <position position="1"/>
    </location>
</feature>
<gene>
    <name evidence="1" type="ORF">GUH15_27810</name>
</gene>
<dbReference type="SUPFAM" id="SSF102114">
    <property type="entry name" value="Radical SAM enzymes"/>
    <property type="match status" value="1"/>
</dbReference>
<dbReference type="Gene3D" id="3.20.20.70">
    <property type="entry name" value="Aldolase class I"/>
    <property type="match status" value="1"/>
</dbReference>
<dbReference type="InterPro" id="IPR058240">
    <property type="entry name" value="rSAM_sf"/>
</dbReference>
<comment type="caution">
    <text evidence="1">The sequence shown here is derived from an EMBL/GenBank/DDBJ whole genome shotgun (WGS) entry which is preliminary data.</text>
</comment>
<dbReference type="EMBL" id="JAABFR010002346">
    <property type="protein sequence ID" value="MBD4339788.1"/>
    <property type="molecule type" value="Genomic_DNA"/>
</dbReference>
<dbReference type="AlphaFoldDB" id="A0A8I0HG72"/>
<protein>
    <submittedName>
        <fullName evidence="1">Radical SAM protein</fullName>
    </submittedName>
</protein>
<dbReference type="InterPro" id="IPR013785">
    <property type="entry name" value="Aldolase_TIM"/>
</dbReference>
<proteinExistence type="predicted"/>
<reference evidence="1" key="1">
    <citation type="submission" date="2020-01" db="EMBL/GenBank/DDBJ databases">
        <authorList>
            <person name="Richard D."/>
        </authorList>
    </citation>
    <scope>NUCLEOTIDE SEQUENCE</scope>
    <source>
        <strain evidence="1">JP541</strain>
    </source>
</reference>
<feature type="non-terminal residue" evidence="1">
    <location>
        <position position="79"/>
    </location>
</feature>
<accession>A0A8I0HG72</accession>
<evidence type="ECO:0000313" key="1">
    <source>
        <dbReference type="EMBL" id="MBD4339788.1"/>
    </source>
</evidence>
<name>A0A8I0HG72_XANCI</name>
<sequence>VSYVYLEPFMEIELYPDIIRKFRAAGIHQHMYTNGTLCTEENLRALGEAGLDELRFNLGATSCADNVIQSIATAKKYIP</sequence>
<organism evidence="1 2">
    <name type="scientific">Xanthomonas citri pv. citri</name>
    <dbReference type="NCBI Taxonomy" id="611301"/>
    <lineage>
        <taxon>Bacteria</taxon>
        <taxon>Pseudomonadati</taxon>
        <taxon>Pseudomonadota</taxon>
        <taxon>Gammaproteobacteria</taxon>
        <taxon>Lysobacterales</taxon>
        <taxon>Lysobacteraceae</taxon>
        <taxon>Xanthomonas</taxon>
    </lineage>
</organism>
<evidence type="ECO:0000313" key="2">
    <source>
        <dbReference type="Proteomes" id="UP000653002"/>
    </source>
</evidence>